<evidence type="ECO:0000256" key="1">
    <source>
        <dbReference type="SAM" id="MobiDB-lite"/>
    </source>
</evidence>
<feature type="transmembrane region" description="Helical" evidence="2">
    <location>
        <begin position="125"/>
        <end position="144"/>
    </location>
</feature>
<protein>
    <recommendedName>
        <fullName evidence="4">DUF2919 family protein</fullName>
    </recommendedName>
</protein>
<evidence type="ECO:0008006" key="4">
    <source>
        <dbReference type="Google" id="ProtNLM"/>
    </source>
</evidence>
<reference evidence="3" key="1">
    <citation type="submission" date="2018-07" db="EMBL/GenBank/DDBJ databases">
        <authorList>
            <consortium name="PulseNet: The National Subtyping Network for Foodborne Disease Surveillance"/>
            <person name="Tarr C.L."/>
            <person name="Trees E."/>
            <person name="Katz L.S."/>
            <person name="Carleton-Romer H.A."/>
            <person name="Stroika S."/>
            <person name="Kucerova Z."/>
            <person name="Roache K.F."/>
            <person name="Sabol A.L."/>
            <person name="Besser J."/>
            <person name="Gerner-Smidt P."/>
        </authorList>
    </citation>
    <scope>NUCLEOTIDE SEQUENCE</scope>
    <source>
        <strain evidence="3">2015K-0757</strain>
    </source>
</reference>
<feature type="compositionally biased region" description="Polar residues" evidence="1">
    <location>
        <begin position="1"/>
        <end position="14"/>
    </location>
</feature>
<comment type="caution">
    <text evidence="3">The sequence shown here is derived from an EMBL/GenBank/DDBJ whole genome shotgun (WGS) entry which is preliminary data.</text>
</comment>
<sequence>MTSRTSEAENTTTGTHDRGEFVGVPVGHHTQPDNFNLEQFEDQVTRPDSERAARMLLLLLTQLDHHYGQWGPHFSAYSPGTPPEVYPLRERWPVLSRTLYVLILAALVLMTVTDLTGLMTVSPGAWDAGWLFLCLDMACAVMLWPDRWLRAVFFDQEICDPLSNKR</sequence>
<keyword evidence="2" id="KW-1133">Transmembrane helix</keyword>
<gene>
    <name evidence="3" type="ORF">AMM99_25170</name>
</gene>
<organism evidence="3">
    <name type="scientific">Salmonella enterica</name>
    <name type="common">Salmonella choleraesuis</name>
    <dbReference type="NCBI Taxonomy" id="28901"/>
    <lineage>
        <taxon>Bacteria</taxon>
        <taxon>Pseudomonadati</taxon>
        <taxon>Pseudomonadota</taxon>
        <taxon>Gammaproteobacteria</taxon>
        <taxon>Enterobacterales</taxon>
        <taxon>Enterobacteriaceae</taxon>
        <taxon>Salmonella</taxon>
    </lineage>
</organism>
<proteinExistence type="predicted"/>
<evidence type="ECO:0000313" key="3">
    <source>
        <dbReference type="EMBL" id="EBP8539830.1"/>
    </source>
</evidence>
<name>A0A5U4CQY7_SALER</name>
<evidence type="ECO:0000256" key="2">
    <source>
        <dbReference type="SAM" id="Phobius"/>
    </source>
</evidence>
<feature type="transmembrane region" description="Helical" evidence="2">
    <location>
        <begin position="99"/>
        <end position="119"/>
    </location>
</feature>
<dbReference type="EMBL" id="AAGMUQ010000029">
    <property type="protein sequence ID" value="EBP8539830.1"/>
    <property type="molecule type" value="Genomic_DNA"/>
</dbReference>
<accession>A0A5U4CQY7</accession>
<feature type="region of interest" description="Disordered" evidence="1">
    <location>
        <begin position="1"/>
        <end position="22"/>
    </location>
</feature>
<keyword evidence="2" id="KW-0472">Membrane</keyword>
<dbReference type="AlphaFoldDB" id="A0A5U4CQY7"/>
<keyword evidence="2" id="KW-0812">Transmembrane</keyword>